<keyword evidence="2" id="KW-0472">Membrane</keyword>
<proteinExistence type="predicted"/>
<gene>
    <name evidence="3" type="ORF">B5G21_04920</name>
</gene>
<keyword evidence="2" id="KW-0812">Transmembrane</keyword>
<evidence type="ECO:0000256" key="1">
    <source>
        <dbReference type="SAM" id="MobiDB-lite"/>
    </source>
</evidence>
<name>A0A1Y3U3W4_9ACTN</name>
<dbReference type="STRING" id="1118060.GCA_000311845_00768"/>
<protein>
    <submittedName>
        <fullName evidence="3">Uncharacterized protein</fullName>
    </submittedName>
</protein>
<feature type="region of interest" description="Disordered" evidence="1">
    <location>
        <begin position="116"/>
        <end position="144"/>
    </location>
</feature>
<feature type="compositionally biased region" description="Basic and acidic residues" evidence="1">
    <location>
        <begin position="9"/>
        <end position="23"/>
    </location>
</feature>
<feature type="transmembrane region" description="Helical" evidence="2">
    <location>
        <begin position="73"/>
        <end position="94"/>
    </location>
</feature>
<comment type="caution">
    <text evidence="3">The sequence shown here is derived from an EMBL/GenBank/DDBJ whole genome shotgun (WGS) entry which is preliminary data.</text>
</comment>
<accession>A0A1Y3U3W4</accession>
<dbReference type="eggNOG" id="ENOG5032Y91">
    <property type="taxonomic scope" value="Bacteria"/>
</dbReference>
<keyword evidence="4" id="KW-1185">Reference proteome</keyword>
<feature type="transmembrane region" description="Helical" evidence="2">
    <location>
        <begin position="215"/>
        <end position="237"/>
    </location>
</feature>
<evidence type="ECO:0000313" key="3">
    <source>
        <dbReference type="EMBL" id="OUN43472.1"/>
    </source>
</evidence>
<sequence length="380" mass="37371">MAPDAYEEFTDRQRTRVVRRESDDQAATEASIGNTQSFSKHKERLFDDLSIAQIIAGAAAAATSVVLASRIGIAGSVIGAAVSSVVTVVSSQLYRRFLTASAEKLKKNVVAPAIGDDRHSARGKRSGSSYHAGDQGVTQPIAPDPIDISSGQATTWTSYGSASGYAREAGGTPSAYASQGARNGAAASAGSGTRIAPKRLQARAVAERSATQRKVVAFSIISAVVALVACTAVILVLTAGEGLGTRTTPIFTPATEELDTSADTTVDTSENGTSSDEASQAATGSESNPGTASDGTSTDSPSTPSANDPATGGSGDGTQGSGSDTTPGDGTDSSGSGDGTSGGTGGSQSGTSGGTGGGTSSGATGQTPTAGTTTGAAASR</sequence>
<feature type="compositionally biased region" description="Polar residues" evidence="1">
    <location>
        <begin position="261"/>
        <end position="288"/>
    </location>
</feature>
<feature type="compositionally biased region" description="Low complexity" evidence="1">
    <location>
        <begin position="289"/>
        <end position="311"/>
    </location>
</feature>
<keyword evidence="2" id="KW-1133">Transmembrane helix</keyword>
<dbReference type="EMBL" id="NFHO01000004">
    <property type="protein sequence ID" value="OUN43472.1"/>
    <property type="molecule type" value="Genomic_DNA"/>
</dbReference>
<dbReference type="AlphaFoldDB" id="A0A1Y3U3W4"/>
<dbReference type="Proteomes" id="UP000196560">
    <property type="component" value="Unassembled WGS sequence"/>
</dbReference>
<dbReference type="RefSeq" id="WP_204206749.1">
    <property type="nucleotide sequence ID" value="NZ_NFHO01000004.1"/>
</dbReference>
<reference evidence="4" key="1">
    <citation type="submission" date="2017-04" db="EMBL/GenBank/DDBJ databases">
        <title>Function of individual gut microbiota members based on whole genome sequencing of pure cultures obtained from chicken caecum.</title>
        <authorList>
            <person name="Medvecky M."/>
            <person name="Cejkova D."/>
            <person name="Polansky O."/>
            <person name="Karasova D."/>
            <person name="Kubasova T."/>
            <person name="Cizek A."/>
            <person name="Rychlik I."/>
        </authorList>
    </citation>
    <scope>NUCLEOTIDE SEQUENCE [LARGE SCALE GENOMIC DNA]</scope>
    <source>
        <strain evidence="4">An70</strain>
    </source>
</reference>
<organism evidence="3 4">
    <name type="scientific">Enorma massiliensis</name>
    <dbReference type="NCBI Taxonomy" id="1472761"/>
    <lineage>
        <taxon>Bacteria</taxon>
        <taxon>Bacillati</taxon>
        <taxon>Actinomycetota</taxon>
        <taxon>Coriobacteriia</taxon>
        <taxon>Coriobacteriales</taxon>
        <taxon>Coriobacteriaceae</taxon>
        <taxon>Enorma</taxon>
    </lineage>
</organism>
<feature type="compositionally biased region" description="Low complexity" evidence="1">
    <location>
        <begin position="361"/>
        <end position="380"/>
    </location>
</feature>
<evidence type="ECO:0000313" key="4">
    <source>
        <dbReference type="Proteomes" id="UP000196560"/>
    </source>
</evidence>
<feature type="region of interest" description="Disordered" evidence="1">
    <location>
        <begin position="244"/>
        <end position="380"/>
    </location>
</feature>
<feature type="region of interest" description="Disordered" evidence="1">
    <location>
        <begin position="1"/>
        <end position="30"/>
    </location>
</feature>
<feature type="transmembrane region" description="Helical" evidence="2">
    <location>
        <begin position="49"/>
        <end position="67"/>
    </location>
</feature>
<evidence type="ECO:0000256" key="2">
    <source>
        <dbReference type="SAM" id="Phobius"/>
    </source>
</evidence>
<feature type="compositionally biased region" description="Low complexity" evidence="1">
    <location>
        <begin position="321"/>
        <end position="335"/>
    </location>
</feature>
<feature type="compositionally biased region" description="Gly residues" evidence="1">
    <location>
        <begin position="336"/>
        <end position="360"/>
    </location>
</feature>